<accession>A0AA39Z6W1</accession>
<evidence type="ECO:0000256" key="1">
    <source>
        <dbReference type="SAM" id="Phobius"/>
    </source>
</evidence>
<protein>
    <submittedName>
        <fullName evidence="2">Uncharacterized protein</fullName>
    </submittedName>
</protein>
<name>A0AA39Z6W1_9PEZI</name>
<feature type="transmembrane region" description="Helical" evidence="1">
    <location>
        <begin position="12"/>
        <end position="30"/>
    </location>
</feature>
<keyword evidence="3" id="KW-1185">Reference proteome</keyword>
<keyword evidence="1" id="KW-0472">Membrane</keyword>
<comment type="caution">
    <text evidence="2">The sequence shown here is derived from an EMBL/GenBank/DDBJ whole genome shotgun (WGS) entry which is preliminary data.</text>
</comment>
<evidence type="ECO:0000313" key="2">
    <source>
        <dbReference type="EMBL" id="KAK0665298.1"/>
    </source>
</evidence>
<feature type="transmembrane region" description="Helical" evidence="1">
    <location>
        <begin position="67"/>
        <end position="84"/>
    </location>
</feature>
<keyword evidence="1" id="KW-1133">Transmembrane helix</keyword>
<proteinExistence type="predicted"/>
<sequence>MKQCGYRTFLQLFYPVAAFVLCLQVIRRLYLGAGARWSHGYLPVSLRFSHGQPPYSSFYPFYRGGPLSSQLVSFLFGTLLRFFFSPSSTLRE</sequence>
<dbReference type="AlphaFoldDB" id="A0AA39Z6W1"/>
<organism evidence="2 3">
    <name type="scientific">Cercophora samala</name>
    <dbReference type="NCBI Taxonomy" id="330535"/>
    <lineage>
        <taxon>Eukaryota</taxon>
        <taxon>Fungi</taxon>
        <taxon>Dikarya</taxon>
        <taxon>Ascomycota</taxon>
        <taxon>Pezizomycotina</taxon>
        <taxon>Sordariomycetes</taxon>
        <taxon>Sordariomycetidae</taxon>
        <taxon>Sordariales</taxon>
        <taxon>Lasiosphaeriaceae</taxon>
        <taxon>Cercophora</taxon>
    </lineage>
</organism>
<reference evidence="2" key="1">
    <citation type="submission" date="2023-06" db="EMBL/GenBank/DDBJ databases">
        <title>Genome-scale phylogeny and comparative genomics of the fungal order Sordariales.</title>
        <authorList>
            <consortium name="Lawrence Berkeley National Laboratory"/>
            <person name="Hensen N."/>
            <person name="Bonometti L."/>
            <person name="Westerberg I."/>
            <person name="Brannstrom I.O."/>
            <person name="Guillou S."/>
            <person name="Cros-Aarteil S."/>
            <person name="Calhoun S."/>
            <person name="Haridas S."/>
            <person name="Kuo A."/>
            <person name="Mondo S."/>
            <person name="Pangilinan J."/>
            <person name="Riley R."/>
            <person name="Labutti K."/>
            <person name="Andreopoulos B."/>
            <person name="Lipzen A."/>
            <person name="Chen C."/>
            <person name="Yanf M."/>
            <person name="Daum C."/>
            <person name="Ng V."/>
            <person name="Clum A."/>
            <person name="Steindorff A."/>
            <person name="Ohm R."/>
            <person name="Martin F."/>
            <person name="Silar P."/>
            <person name="Natvig D."/>
            <person name="Lalanne C."/>
            <person name="Gautier V."/>
            <person name="Ament-Velasquez S.L."/>
            <person name="Kruys A."/>
            <person name="Hutchinson M.I."/>
            <person name="Powell A.J."/>
            <person name="Barry K."/>
            <person name="Miller A.N."/>
            <person name="Grigoriev I.V."/>
            <person name="Debuchy R."/>
            <person name="Gladieux P."/>
            <person name="Thoren M.H."/>
            <person name="Johannesson H."/>
        </authorList>
    </citation>
    <scope>NUCLEOTIDE SEQUENCE</scope>
    <source>
        <strain evidence="2">CBS 307.81</strain>
    </source>
</reference>
<evidence type="ECO:0000313" key="3">
    <source>
        <dbReference type="Proteomes" id="UP001174997"/>
    </source>
</evidence>
<dbReference type="EMBL" id="JAULSY010000113">
    <property type="protein sequence ID" value="KAK0665298.1"/>
    <property type="molecule type" value="Genomic_DNA"/>
</dbReference>
<dbReference type="Proteomes" id="UP001174997">
    <property type="component" value="Unassembled WGS sequence"/>
</dbReference>
<gene>
    <name evidence="2" type="ORF">QBC41DRAFT_15574</name>
</gene>
<keyword evidence="1" id="KW-0812">Transmembrane</keyword>